<dbReference type="AlphaFoldDB" id="A0A562B164"/>
<accession>A0A562B164</accession>
<reference evidence="1 2" key="1">
    <citation type="submission" date="2019-07" db="EMBL/GenBank/DDBJ databases">
        <title>Genome sequencing of lignin-degrading bacterial isolates.</title>
        <authorList>
            <person name="Gladden J."/>
        </authorList>
    </citation>
    <scope>NUCLEOTIDE SEQUENCE [LARGE SCALE GENOMIC DNA]</scope>
    <source>
        <strain evidence="1 2">J11</strain>
    </source>
</reference>
<protein>
    <submittedName>
        <fullName evidence="1">Uncharacterized protein</fullName>
    </submittedName>
</protein>
<keyword evidence="2" id="KW-1185">Reference proteome</keyword>
<dbReference type="EMBL" id="VLJN01000066">
    <property type="protein sequence ID" value="TWG78957.1"/>
    <property type="molecule type" value="Genomic_DNA"/>
</dbReference>
<dbReference type="Proteomes" id="UP000318141">
    <property type="component" value="Unassembled WGS sequence"/>
</dbReference>
<evidence type="ECO:0000313" key="2">
    <source>
        <dbReference type="Proteomes" id="UP000318141"/>
    </source>
</evidence>
<evidence type="ECO:0000313" key="1">
    <source>
        <dbReference type="EMBL" id="TWG78957.1"/>
    </source>
</evidence>
<name>A0A562B164_9BURK</name>
<organism evidence="1 2">
    <name type="scientific">Cupriavidus gilardii J11</name>
    <dbReference type="NCBI Taxonomy" id="936133"/>
    <lineage>
        <taxon>Bacteria</taxon>
        <taxon>Pseudomonadati</taxon>
        <taxon>Pseudomonadota</taxon>
        <taxon>Betaproteobacteria</taxon>
        <taxon>Burkholderiales</taxon>
        <taxon>Burkholderiaceae</taxon>
        <taxon>Cupriavidus</taxon>
    </lineage>
</organism>
<gene>
    <name evidence="1" type="ORF">L602_000800000260</name>
</gene>
<comment type="caution">
    <text evidence="1">The sequence shown here is derived from an EMBL/GenBank/DDBJ whole genome shotgun (WGS) entry which is preliminary data.</text>
</comment>
<proteinExistence type="predicted"/>
<sequence length="92" mass="10170">MHETLKTFLMSEPTLSGKRFMIEVKDAIVSISHLPQELPGSARVCRYTFTLNEKGDNIAGEAERIKAEILTDCLVPGETPEPELKSQIEPAA</sequence>